<dbReference type="GeneID" id="36577835"/>
<evidence type="ECO:0000256" key="1">
    <source>
        <dbReference type="ARBA" id="ARBA00022729"/>
    </source>
</evidence>
<dbReference type="InterPro" id="IPR051477">
    <property type="entry name" value="Expansin_CellWall"/>
</dbReference>
<evidence type="ECO:0000259" key="2">
    <source>
        <dbReference type="Pfam" id="PF00967"/>
    </source>
</evidence>
<dbReference type="AlphaFoldDB" id="A0A2T3BD88"/>
<keyword evidence="4" id="KW-1185">Reference proteome</keyword>
<gene>
    <name evidence="3" type="ORF">M430DRAFT_92982</name>
</gene>
<dbReference type="Proteomes" id="UP000241818">
    <property type="component" value="Unassembled WGS sequence"/>
</dbReference>
<evidence type="ECO:0000313" key="3">
    <source>
        <dbReference type="EMBL" id="PSS27371.1"/>
    </source>
</evidence>
<dbReference type="STRING" id="857342.A0A2T3BD88"/>
<feature type="non-terminal residue" evidence="3">
    <location>
        <position position="1"/>
    </location>
</feature>
<dbReference type="InterPro" id="IPR036908">
    <property type="entry name" value="RlpA-like_sf"/>
</dbReference>
<keyword evidence="1" id="KW-0732">Signal</keyword>
<dbReference type="Gene3D" id="2.40.40.10">
    <property type="entry name" value="RlpA-like domain"/>
    <property type="match status" value="1"/>
</dbReference>
<dbReference type="SUPFAM" id="SSF50685">
    <property type="entry name" value="Barwin-like endoglucanases"/>
    <property type="match status" value="1"/>
</dbReference>
<dbReference type="GO" id="GO:0042742">
    <property type="term" value="P:defense response to bacterium"/>
    <property type="evidence" value="ECO:0007669"/>
    <property type="project" value="InterPro"/>
</dbReference>
<dbReference type="Pfam" id="PF00967">
    <property type="entry name" value="Barwin"/>
    <property type="match status" value="1"/>
</dbReference>
<protein>
    <recommendedName>
        <fullName evidence="2">Barwin domain-containing protein</fullName>
    </recommendedName>
</protein>
<dbReference type="EMBL" id="KZ679006">
    <property type="protein sequence ID" value="PSS27371.1"/>
    <property type="molecule type" value="Genomic_DNA"/>
</dbReference>
<reference evidence="3 4" key="1">
    <citation type="journal article" date="2018" name="New Phytol.">
        <title>Comparative genomics and transcriptomics depict ericoid mycorrhizal fungi as versatile saprotrophs and plant mutualists.</title>
        <authorList>
            <person name="Martino E."/>
            <person name="Morin E."/>
            <person name="Grelet G.A."/>
            <person name="Kuo A."/>
            <person name="Kohler A."/>
            <person name="Daghino S."/>
            <person name="Barry K.W."/>
            <person name="Cichocki N."/>
            <person name="Clum A."/>
            <person name="Dockter R.B."/>
            <person name="Hainaut M."/>
            <person name="Kuo R.C."/>
            <person name="LaButti K."/>
            <person name="Lindahl B.D."/>
            <person name="Lindquist E.A."/>
            <person name="Lipzen A."/>
            <person name="Khouja H.R."/>
            <person name="Magnuson J."/>
            <person name="Murat C."/>
            <person name="Ohm R.A."/>
            <person name="Singer S.W."/>
            <person name="Spatafora J.W."/>
            <person name="Wang M."/>
            <person name="Veneault-Fourrey C."/>
            <person name="Henrissat B."/>
            <person name="Grigoriev I.V."/>
            <person name="Martin F.M."/>
            <person name="Perotto S."/>
        </authorList>
    </citation>
    <scope>NUCLEOTIDE SEQUENCE [LARGE SCALE GENOMIC DNA]</scope>
    <source>
        <strain evidence="3 4">ATCC 22711</strain>
    </source>
</reference>
<dbReference type="RefSeq" id="XP_024724896.1">
    <property type="nucleotide sequence ID" value="XM_024869754.1"/>
</dbReference>
<sequence length="97" mass="10166">SGDITYYQTALGACGWTNDGTTEKVVALPHALMGSQSNGNPFCGKTITINANGKSTTAKVVDKCMGCEGFSIDLSEAAFTELDSESVGRTGATWFFN</sequence>
<dbReference type="InParanoid" id="A0A2T3BD88"/>
<feature type="domain" description="Barwin" evidence="2">
    <location>
        <begin position="16"/>
        <end position="89"/>
    </location>
</feature>
<dbReference type="PANTHER" id="PTHR31836:SF28">
    <property type="entry name" value="SRCR DOMAIN-CONTAINING PROTEIN-RELATED"/>
    <property type="match status" value="1"/>
</dbReference>
<evidence type="ECO:0000313" key="4">
    <source>
        <dbReference type="Proteomes" id="UP000241818"/>
    </source>
</evidence>
<dbReference type="CDD" id="cd22191">
    <property type="entry name" value="DPBB_RlpA_EXP_N-like"/>
    <property type="match status" value="1"/>
</dbReference>
<accession>A0A2T3BD88</accession>
<organism evidence="3 4">
    <name type="scientific">Amorphotheca resinae ATCC 22711</name>
    <dbReference type="NCBI Taxonomy" id="857342"/>
    <lineage>
        <taxon>Eukaryota</taxon>
        <taxon>Fungi</taxon>
        <taxon>Dikarya</taxon>
        <taxon>Ascomycota</taxon>
        <taxon>Pezizomycotina</taxon>
        <taxon>Leotiomycetes</taxon>
        <taxon>Helotiales</taxon>
        <taxon>Amorphothecaceae</taxon>
        <taxon>Amorphotheca</taxon>
    </lineage>
</organism>
<dbReference type="PANTHER" id="PTHR31836">
    <property type="match status" value="1"/>
</dbReference>
<dbReference type="OrthoDB" id="623670at2759"/>
<dbReference type="GO" id="GO:0050832">
    <property type="term" value="P:defense response to fungus"/>
    <property type="evidence" value="ECO:0007669"/>
    <property type="project" value="InterPro"/>
</dbReference>
<dbReference type="InterPro" id="IPR001153">
    <property type="entry name" value="Barwin_dom"/>
</dbReference>
<name>A0A2T3BD88_AMORE</name>
<proteinExistence type="predicted"/>